<feature type="transmembrane region" description="Helical" evidence="1">
    <location>
        <begin position="59"/>
        <end position="77"/>
    </location>
</feature>
<gene>
    <name evidence="2" type="ORF">ABVT11_09065</name>
</gene>
<organism evidence="2 3">
    <name type="scientific">Uliginosibacterium paludis</name>
    <dbReference type="NCBI Taxonomy" id="1615952"/>
    <lineage>
        <taxon>Bacteria</taxon>
        <taxon>Pseudomonadati</taxon>
        <taxon>Pseudomonadota</taxon>
        <taxon>Betaproteobacteria</taxon>
        <taxon>Rhodocyclales</taxon>
        <taxon>Zoogloeaceae</taxon>
        <taxon>Uliginosibacterium</taxon>
    </lineage>
</organism>
<evidence type="ECO:0000313" key="3">
    <source>
        <dbReference type="Proteomes" id="UP001548590"/>
    </source>
</evidence>
<dbReference type="Pfam" id="PF04474">
    <property type="entry name" value="DUF554"/>
    <property type="match status" value="1"/>
</dbReference>
<protein>
    <submittedName>
        <fullName evidence="2">DUF554 domain-containing protein</fullName>
    </submittedName>
</protein>
<feature type="transmembrane region" description="Helical" evidence="1">
    <location>
        <begin position="149"/>
        <end position="179"/>
    </location>
</feature>
<keyword evidence="1" id="KW-0472">Membrane</keyword>
<dbReference type="PANTHER" id="PTHR36111:SF2">
    <property type="entry name" value="INNER MEMBRANE PROTEIN"/>
    <property type="match status" value="1"/>
</dbReference>
<evidence type="ECO:0000256" key="1">
    <source>
        <dbReference type="SAM" id="Phobius"/>
    </source>
</evidence>
<dbReference type="EMBL" id="JBEWLZ010000004">
    <property type="protein sequence ID" value="MET1489975.1"/>
    <property type="molecule type" value="Genomic_DNA"/>
</dbReference>
<feature type="transmembrane region" description="Helical" evidence="1">
    <location>
        <begin position="191"/>
        <end position="212"/>
    </location>
</feature>
<keyword evidence="3" id="KW-1185">Reference proteome</keyword>
<reference evidence="2 3" key="1">
    <citation type="submission" date="2024-07" db="EMBL/GenBank/DDBJ databases">
        <title>Uliginosibacterium paludis KCTC:42655.</title>
        <authorList>
            <person name="Kim M.K."/>
        </authorList>
    </citation>
    <scope>NUCLEOTIDE SEQUENCE [LARGE SCALE GENOMIC DNA]</scope>
    <source>
        <strain evidence="2 3">KCTC 42655</strain>
    </source>
</reference>
<comment type="caution">
    <text evidence="2">The sequence shown here is derived from an EMBL/GenBank/DDBJ whole genome shotgun (WGS) entry which is preliminary data.</text>
</comment>
<accession>A0ABV2CPY0</accession>
<dbReference type="InterPro" id="IPR007563">
    <property type="entry name" value="DUF554"/>
</dbReference>
<keyword evidence="1" id="KW-0812">Transmembrane</keyword>
<dbReference type="Proteomes" id="UP001548590">
    <property type="component" value="Unassembled WGS sequence"/>
</dbReference>
<dbReference type="RefSeq" id="WP_345923351.1">
    <property type="nucleotide sequence ID" value="NZ_JBDIVF010000001.1"/>
</dbReference>
<dbReference type="PANTHER" id="PTHR36111">
    <property type="entry name" value="INNER MEMBRANE PROTEIN-RELATED"/>
    <property type="match status" value="1"/>
</dbReference>
<sequence length="239" mass="25232">MFVPLGPYVNGTAVAIGGLAGAFVGTKLPERLRTSLPQTFGLASMGLGISMIIKLQHLPAVILALIVGAIIGELIHLERSIGRVGTKAKGLIERIFPAREGLSPEEFIEKFVAVLVLFCASGTGIFGAMNEGMTGSPDILYVKSILDFFTSGIFATALGYAVASVCLPQVAIQILLMFCATWIMPMTDPGMIADFSAVGGLIMLATGFRIAGVKPFPVANMLPGLLLAMPFSHLWTTLF</sequence>
<name>A0ABV2CPY0_9RHOO</name>
<feature type="transmembrane region" description="Helical" evidence="1">
    <location>
        <begin position="111"/>
        <end position="129"/>
    </location>
</feature>
<feature type="transmembrane region" description="Helical" evidence="1">
    <location>
        <begin position="6"/>
        <end position="24"/>
    </location>
</feature>
<proteinExistence type="predicted"/>
<keyword evidence="1" id="KW-1133">Transmembrane helix</keyword>
<evidence type="ECO:0000313" key="2">
    <source>
        <dbReference type="EMBL" id="MET1489975.1"/>
    </source>
</evidence>